<organism evidence="1 2">
    <name type="scientific">Henriciella mobilis</name>
    <dbReference type="NCBI Taxonomy" id="2305467"/>
    <lineage>
        <taxon>Bacteria</taxon>
        <taxon>Pseudomonadati</taxon>
        <taxon>Pseudomonadota</taxon>
        <taxon>Alphaproteobacteria</taxon>
        <taxon>Hyphomonadales</taxon>
        <taxon>Hyphomonadaceae</taxon>
        <taxon>Henriciella</taxon>
    </lineage>
</organism>
<dbReference type="Gene3D" id="2.40.128.140">
    <property type="entry name" value="Outer membrane protein"/>
    <property type="match status" value="1"/>
</dbReference>
<dbReference type="EMBL" id="QWFX01000006">
    <property type="protein sequence ID" value="RIJ30153.1"/>
    <property type="molecule type" value="Genomic_DNA"/>
</dbReference>
<evidence type="ECO:0000313" key="1">
    <source>
        <dbReference type="EMBL" id="RIJ30153.1"/>
    </source>
</evidence>
<accession>A0A399RI13</accession>
<dbReference type="AlphaFoldDB" id="A0A399RI13"/>
<comment type="caution">
    <text evidence="1">The sequence shown here is derived from an EMBL/GenBank/DDBJ whole genome shotgun (WGS) entry which is preliminary data.</text>
</comment>
<dbReference type="Proteomes" id="UP000266385">
    <property type="component" value="Unassembled WGS sequence"/>
</dbReference>
<dbReference type="InterPro" id="IPR037107">
    <property type="entry name" value="Put_OMP_sf"/>
</dbReference>
<gene>
    <name evidence="1" type="ORF">D1223_05745</name>
</gene>
<proteinExistence type="predicted"/>
<reference evidence="1 2" key="1">
    <citation type="submission" date="2018-08" db="EMBL/GenBank/DDBJ databases">
        <title>Henriciella mobilis sp. nov., isolated from seawater.</title>
        <authorList>
            <person name="Cheng H."/>
            <person name="Wu Y.-H."/>
            <person name="Xu X.-W."/>
            <person name="Guo L.-L."/>
        </authorList>
    </citation>
    <scope>NUCLEOTIDE SEQUENCE [LARGE SCALE GENOMIC DNA]</scope>
    <source>
        <strain evidence="1 2">JN25</strain>
    </source>
</reference>
<keyword evidence="2" id="KW-1185">Reference proteome</keyword>
<evidence type="ECO:0000313" key="2">
    <source>
        <dbReference type="Proteomes" id="UP000266385"/>
    </source>
</evidence>
<dbReference type="PROSITE" id="PS51257">
    <property type="entry name" value="PROKAR_LIPOPROTEIN"/>
    <property type="match status" value="1"/>
</dbReference>
<name>A0A399RI13_9PROT</name>
<protein>
    <submittedName>
        <fullName evidence="1">DUF2219 family protein</fullName>
    </submittedName>
</protein>
<sequence length="303" mass="32265">MQVRWGVRTMRGVGQGMLLSVSTLAVIACQGCQSGASGAYGTSLQVRDTASSTPSRAGVMQASGLTGSRAALPTSASVVAAEPALLLHTSPDFSLSQSQTVPTPSISITPVLGRSGLDADVSFSPDFSARRMSNASAIIDFEGARKSANFSMPARSVREFDASFTLSAANAQTGFGFDVGVVPRMSVRKDGQFETRRFGGEIRIGQNFDQRGADVEAKSWYFFAGADGEALVYEPYGDRGWTNSMALRDQVTVGDMQAGLSLTQGGGQLSVSYIRREISYNERGMQGREDVENFAGISFTLRR</sequence>